<evidence type="ECO:0000256" key="10">
    <source>
        <dbReference type="ARBA" id="ARBA00038489"/>
    </source>
</evidence>
<dbReference type="InterPro" id="IPR024706">
    <property type="entry name" value="Peroxiredoxin_AhpC-typ"/>
</dbReference>
<evidence type="ECO:0000256" key="2">
    <source>
        <dbReference type="ARBA" id="ARBA00011245"/>
    </source>
</evidence>
<keyword evidence="6" id="KW-0560">Oxidoreductase</keyword>
<keyword evidence="7" id="KW-1015">Disulfide bond</keyword>
<comment type="similarity">
    <text evidence="10">Belongs to the peroxiredoxin family. BCP/PrxQ subfamily.</text>
</comment>
<dbReference type="SUPFAM" id="SSF52833">
    <property type="entry name" value="Thioredoxin-like"/>
    <property type="match status" value="1"/>
</dbReference>
<accession>A0ABR7CIH4</accession>
<dbReference type="InterPro" id="IPR036249">
    <property type="entry name" value="Thioredoxin-like_sf"/>
</dbReference>
<dbReference type="PANTHER" id="PTHR42801:SF4">
    <property type="entry name" value="AHPC_TSA FAMILY PROTEIN"/>
    <property type="match status" value="1"/>
</dbReference>
<sequence length="153" mass="17254">MAKLKTGDPAPAFEAVDQDGNMKTLADYRGRKLILYFYPKDNTPGCTAEACSLRDGRDTLRRMGFEVVGVSPDSEKSHQGFIAKQGLNFTLLADTDKKIAEAYGVWGEKKFMGRTFMGILRTTFVIDEQGVIEKIFDKVRTKDHFEQIVEAYQ</sequence>
<dbReference type="InterPro" id="IPR050924">
    <property type="entry name" value="Peroxiredoxin_BCP/PrxQ"/>
</dbReference>
<comment type="caution">
    <text evidence="14">The sequence shown here is derived from an EMBL/GenBank/DDBJ whole genome shotgun (WGS) entry which is preliminary data.</text>
</comment>
<evidence type="ECO:0000256" key="1">
    <source>
        <dbReference type="ARBA" id="ARBA00003330"/>
    </source>
</evidence>
<organism evidence="14 15">
    <name type="scientific">Alistipes hominis</name>
    <dbReference type="NCBI Taxonomy" id="2763015"/>
    <lineage>
        <taxon>Bacteria</taxon>
        <taxon>Pseudomonadati</taxon>
        <taxon>Bacteroidota</taxon>
        <taxon>Bacteroidia</taxon>
        <taxon>Bacteroidales</taxon>
        <taxon>Rikenellaceae</taxon>
        <taxon>Alistipes</taxon>
    </lineage>
</organism>
<evidence type="ECO:0000256" key="12">
    <source>
        <dbReference type="ARBA" id="ARBA00049091"/>
    </source>
</evidence>
<feature type="domain" description="Thioredoxin" evidence="13">
    <location>
        <begin position="4"/>
        <end position="153"/>
    </location>
</feature>
<dbReference type="PANTHER" id="PTHR42801">
    <property type="entry name" value="THIOREDOXIN-DEPENDENT PEROXIDE REDUCTASE"/>
    <property type="match status" value="1"/>
</dbReference>
<reference evidence="14 15" key="1">
    <citation type="submission" date="2020-08" db="EMBL/GenBank/DDBJ databases">
        <title>Genome public.</title>
        <authorList>
            <person name="Liu C."/>
            <person name="Sun Q."/>
        </authorList>
    </citation>
    <scope>NUCLEOTIDE SEQUENCE [LARGE SCALE GENOMIC DNA]</scope>
    <source>
        <strain evidence="14 15">New-7</strain>
    </source>
</reference>
<protein>
    <recommendedName>
        <fullName evidence="3">thioredoxin-dependent peroxiredoxin</fullName>
        <ecNumber evidence="3">1.11.1.24</ecNumber>
    </recommendedName>
    <alternativeName>
        <fullName evidence="9">Thioredoxin peroxidase</fullName>
    </alternativeName>
    <alternativeName>
        <fullName evidence="11">Thioredoxin-dependent peroxiredoxin Bcp</fullName>
    </alternativeName>
</protein>
<gene>
    <name evidence="14" type="primary">bcp</name>
    <name evidence="14" type="ORF">H8S08_00285</name>
</gene>
<dbReference type="Proteomes" id="UP000636891">
    <property type="component" value="Unassembled WGS sequence"/>
</dbReference>
<evidence type="ECO:0000256" key="4">
    <source>
        <dbReference type="ARBA" id="ARBA00022559"/>
    </source>
</evidence>
<evidence type="ECO:0000256" key="7">
    <source>
        <dbReference type="ARBA" id="ARBA00023157"/>
    </source>
</evidence>
<dbReference type="CDD" id="cd03017">
    <property type="entry name" value="PRX_BCP"/>
    <property type="match status" value="1"/>
</dbReference>
<dbReference type="NCBIfam" id="NF006960">
    <property type="entry name" value="PRK09437.1"/>
    <property type="match status" value="1"/>
</dbReference>
<evidence type="ECO:0000313" key="15">
    <source>
        <dbReference type="Proteomes" id="UP000636891"/>
    </source>
</evidence>
<dbReference type="PROSITE" id="PS51352">
    <property type="entry name" value="THIOREDOXIN_2"/>
    <property type="match status" value="1"/>
</dbReference>
<keyword evidence="8" id="KW-0676">Redox-active center</keyword>
<dbReference type="Pfam" id="PF00578">
    <property type="entry name" value="AhpC-TSA"/>
    <property type="match status" value="1"/>
</dbReference>
<proteinExistence type="inferred from homology"/>
<evidence type="ECO:0000256" key="3">
    <source>
        <dbReference type="ARBA" id="ARBA00013017"/>
    </source>
</evidence>
<keyword evidence="15" id="KW-1185">Reference proteome</keyword>
<dbReference type="InterPro" id="IPR013766">
    <property type="entry name" value="Thioredoxin_domain"/>
</dbReference>
<name>A0ABR7CIH4_9BACT</name>
<keyword evidence="5" id="KW-0049">Antioxidant</keyword>
<evidence type="ECO:0000256" key="8">
    <source>
        <dbReference type="ARBA" id="ARBA00023284"/>
    </source>
</evidence>
<comment type="function">
    <text evidence="1">Thiol-specific peroxidase that catalyzes the reduction of hydrogen peroxide and organic hydroperoxides to water and alcohols, respectively. Plays a role in cell protection against oxidative stress by detoxifying peroxides and as sensor of hydrogen peroxide-mediated signaling events.</text>
</comment>
<comment type="subunit">
    <text evidence="2">Monomer.</text>
</comment>
<keyword evidence="4 14" id="KW-0575">Peroxidase</keyword>
<dbReference type="EMBL" id="JACOOK010000001">
    <property type="protein sequence ID" value="MBC5615456.1"/>
    <property type="molecule type" value="Genomic_DNA"/>
</dbReference>
<dbReference type="EC" id="1.11.1.24" evidence="3"/>
<comment type="catalytic activity">
    <reaction evidence="12">
        <text>a hydroperoxide + [thioredoxin]-dithiol = an alcohol + [thioredoxin]-disulfide + H2O</text>
        <dbReference type="Rhea" id="RHEA:62620"/>
        <dbReference type="Rhea" id="RHEA-COMP:10698"/>
        <dbReference type="Rhea" id="RHEA-COMP:10700"/>
        <dbReference type="ChEBI" id="CHEBI:15377"/>
        <dbReference type="ChEBI" id="CHEBI:29950"/>
        <dbReference type="ChEBI" id="CHEBI:30879"/>
        <dbReference type="ChEBI" id="CHEBI:35924"/>
        <dbReference type="ChEBI" id="CHEBI:50058"/>
        <dbReference type="EC" id="1.11.1.24"/>
    </reaction>
</comment>
<evidence type="ECO:0000259" key="13">
    <source>
        <dbReference type="PROSITE" id="PS51352"/>
    </source>
</evidence>
<evidence type="ECO:0000256" key="9">
    <source>
        <dbReference type="ARBA" id="ARBA00032824"/>
    </source>
</evidence>
<dbReference type="PIRSF" id="PIRSF000239">
    <property type="entry name" value="AHPC"/>
    <property type="match status" value="1"/>
</dbReference>
<evidence type="ECO:0000256" key="5">
    <source>
        <dbReference type="ARBA" id="ARBA00022862"/>
    </source>
</evidence>
<dbReference type="RefSeq" id="WP_055204532.1">
    <property type="nucleotide sequence ID" value="NZ_JACOOK010000001.1"/>
</dbReference>
<evidence type="ECO:0000256" key="11">
    <source>
        <dbReference type="ARBA" id="ARBA00042639"/>
    </source>
</evidence>
<dbReference type="InterPro" id="IPR000866">
    <property type="entry name" value="AhpC/TSA"/>
</dbReference>
<dbReference type="GO" id="GO:0004601">
    <property type="term" value="F:peroxidase activity"/>
    <property type="evidence" value="ECO:0007669"/>
    <property type="project" value="UniProtKB-KW"/>
</dbReference>
<evidence type="ECO:0000313" key="14">
    <source>
        <dbReference type="EMBL" id="MBC5615456.1"/>
    </source>
</evidence>
<dbReference type="Gene3D" id="3.40.30.10">
    <property type="entry name" value="Glutaredoxin"/>
    <property type="match status" value="1"/>
</dbReference>
<evidence type="ECO:0000256" key="6">
    <source>
        <dbReference type="ARBA" id="ARBA00023002"/>
    </source>
</evidence>